<gene>
    <name evidence="2" type="ORF">SOCE26_042610</name>
</gene>
<evidence type="ECO:0000259" key="1">
    <source>
        <dbReference type="Pfam" id="PF14261"/>
    </source>
</evidence>
<name>A0A2L0EU56_SORCE</name>
<dbReference type="Pfam" id="PF14261">
    <property type="entry name" value="DUF4351"/>
    <property type="match status" value="1"/>
</dbReference>
<proteinExistence type="predicted"/>
<dbReference type="RefSeq" id="WP_234023856.1">
    <property type="nucleotide sequence ID" value="NZ_CP012673.1"/>
</dbReference>
<dbReference type="InterPro" id="IPR025587">
    <property type="entry name" value="DUF4351"/>
</dbReference>
<dbReference type="EMBL" id="CP012673">
    <property type="protein sequence ID" value="AUX42826.1"/>
    <property type="molecule type" value="Genomic_DNA"/>
</dbReference>
<evidence type="ECO:0000313" key="2">
    <source>
        <dbReference type="EMBL" id="AUX42826.1"/>
    </source>
</evidence>
<feature type="domain" description="DUF4351" evidence="1">
    <location>
        <begin position="114"/>
        <end position="165"/>
    </location>
</feature>
<dbReference type="AlphaFoldDB" id="A0A2L0EU56"/>
<evidence type="ECO:0000313" key="3">
    <source>
        <dbReference type="Proteomes" id="UP000238348"/>
    </source>
</evidence>
<reference evidence="2 3" key="1">
    <citation type="submission" date="2015-09" db="EMBL/GenBank/DDBJ databases">
        <title>Sorangium comparison.</title>
        <authorList>
            <person name="Zaburannyi N."/>
            <person name="Bunk B."/>
            <person name="Overmann J."/>
            <person name="Mueller R."/>
        </authorList>
    </citation>
    <scope>NUCLEOTIDE SEQUENCE [LARGE SCALE GENOMIC DNA]</scope>
    <source>
        <strain evidence="2 3">So ce26</strain>
    </source>
</reference>
<organism evidence="2 3">
    <name type="scientific">Sorangium cellulosum</name>
    <name type="common">Polyangium cellulosum</name>
    <dbReference type="NCBI Taxonomy" id="56"/>
    <lineage>
        <taxon>Bacteria</taxon>
        <taxon>Pseudomonadati</taxon>
        <taxon>Myxococcota</taxon>
        <taxon>Polyangia</taxon>
        <taxon>Polyangiales</taxon>
        <taxon>Polyangiaceae</taxon>
        <taxon>Sorangium</taxon>
    </lineage>
</organism>
<sequence>MGVHVILDKEEDDALRGRAMTALGRLVLWCFRLARDPRDLEARLSAWREVLREVRQAPEGVAALERVWHYIFIVVNPSEPEKLLPRLLAAAGLEFKEEMVTIADYLHEQGRLAGRLEGQRGMLLRLLRQRFGELPEPIEARIHAADAGQIDGWTERVLTAPTLDDVLNER</sequence>
<dbReference type="Proteomes" id="UP000238348">
    <property type="component" value="Chromosome"/>
</dbReference>
<protein>
    <recommendedName>
        <fullName evidence="1">DUF4351 domain-containing protein</fullName>
    </recommendedName>
</protein>
<accession>A0A2L0EU56</accession>